<dbReference type="OrthoDB" id="21308at2157"/>
<evidence type="ECO:0000256" key="2">
    <source>
        <dbReference type="ARBA" id="ARBA00022485"/>
    </source>
</evidence>
<keyword evidence="3" id="KW-0949">S-adenosyl-L-methionine</keyword>
<dbReference type="SUPFAM" id="SSF102114">
    <property type="entry name" value="Radical SAM enzymes"/>
    <property type="match status" value="1"/>
</dbReference>
<dbReference type="SFLD" id="SFLDS00029">
    <property type="entry name" value="Radical_SAM"/>
    <property type="match status" value="1"/>
</dbReference>
<keyword evidence="7 8" id="KW-0411">Iron-sulfur</keyword>
<keyword evidence="11" id="KW-1185">Reference proteome</keyword>
<dbReference type="Proteomes" id="UP000000674">
    <property type="component" value="Chromosome"/>
</dbReference>
<proteinExistence type="predicted"/>
<evidence type="ECO:0000256" key="7">
    <source>
        <dbReference type="ARBA" id="ARBA00023014"/>
    </source>
</evidence>
<evidence type="ECO:0000256" key="3">
    <source>
        <dbReference type="ARBA" id="ARBA00022691"/>
    </source>
</evidence>
<dbReference type="STRING" id="349307.Mthe_0135"/>
<feature type="domain" description="Radical SAM core" evidence="9">
    <location>
        <begin position="82"/>
        <end position="301"/>
    </location>
</feature>
<dbReference type="InterPro" id="IPR003739">
    <property type="entry name" value="Lys_aminomutase/Glu_NH3_mut"/>
</dbReference>
<evidence type="ECO:0000256" key="1">
    <source>
        <dbReference type="ARBA" id="ARBA00001933"/>
    </source>
</evidence>
<dbReference type="SFLD" id="SFLDG01070">
    <property type="entry name" value="PLP-dependent"/>
    <property type="match status" value="1"/>
</dbReference>
<dbReference type="CDD" id="cd01335">
    <property type="entry name" value="Radical_SAM"/>
    <property type="match status" value="1"/>
</dbReference>
<dbReference type="Pfam" id="PF04055">
    <property type="entry name" value="Radical_SAM"/>
    <property type="match status" value="1"/>
</dbReference>
<keyword evidence="6" id="KW-0408">Iron</keyword>
<dbReference type="InterPro" id="IPR058240">
    <property type="entry name" value="rSAM_sf"/>
</dbReference>
<feature type="binding site" evidence="8">
    <location>
        <position position="96"/>
    </location>
    <ligand>
        <name>[4Fe-4S] cluster</name>
        <dbReference type="ChEBI" id="CHEBI:49883"/>
        <note>4Fe-4S-S-AdoMet</note>
    </ligand>
</feature>
<evidence type="ECO:0000256" key="5">
    <source>
        <dbReference type="ARBA" id="ARBA00022898"/>
    </source>
</evidence>
<keyword evidence="2 8" id="KW-0004">4Fe-4S</keyword>
<gene>
    <name evidence="10" type="ordered locus">Mthe_0135</name>
</gene>
<dbReference type="InterPro" id="IPR013785">
    <property type="entry name" value="Aldolase_TIM"/>
</dbReference>
<evidence type="ECO:0000256" key="8">
    <source>
        <dbReference type="PIRSR" id="PIRSR004911-1"/>
    </source>
</evidence>
<keyword evidence="4 8" id="KW-0479">Metal-binding</keyword>
<dbReference type="InterPro" id="IPR007197">
    <property type="entry name" value="rSAM"/>
</dbReference>
<keyword evidence="10" id="KW-0413">Isomerase</keyword>
<dbReference type="GeneID" id="4462440"/>
<dbReference type="GO" id="GO:0050066">
    <property type="term" value="F:L-lysine 2,3-aminomutase activity"/>
    <property type="evidence" value="ECO:0007669"/>
    <property type="project" value="UniProtKB-EC"/>
</dbReference>
<dbReference type="NCBIfam" id="TIGR00238">
    <property type="entry name" value="KamA family radical SAM protein"/>
    <property type="match status" value="1"/>
</dbReference>
<feature type="binding site" evidence="8">
    <location>
        <position position="103"/>
    </location>
    <ligand>
        <name>[4Fe-4S] cluster</name>
        <dbReference type="ChEBI" id="CHEBI:49883"/>
        <note>4Fe-4S-S-AdoMet</note>
    </ligand>
</feature>
<comment type="cofactor">
    <cofactor evidence="1">
        <name>pyridoxal 5'-phosphate</name>
        <dbReference type="ChEBI" id="CHEBI:597326"/>
    </cofactor>
</comment>
<dbReference type="HOGENOM" id="CLU_032161_3_1_2"/>
<evidence type="ECO:0000256" key="4">
    <source>
        <dbReference type="ARBA" id="ARBA00022723"/>
    </source>
</evidence>
<dbReference type="GO" id="GO:0051539">
    <property type="term" value="F:4 iron, 4 sulfur cluster binding"/>
    <property type="evidence" value="ECO:0007669"/>
    <property type="project" value="UniProtKB-KW"/>
</dbReference>
<dbReference type="PROSITE" id="PS51918">
    <property type="entry name" value="RADICAL_SAM"/>
    <property type="match status" value="1"/>
</dbReference>
<dbReference type="Gene3D" id="3.20.20.70">
    <property type="entry name" value="Aldolase class I"/>
    <property type="match status" value="1"/>
</dbReference>
<dbReference type="AlphaFoldDB" id="A0B5G1"/>
<dbReference type="KEGG" id="mtp:Mthe_0135"/>
<evidence type="ECO:0000256" key="6">
    <source>
        <dbReference type="ARBA" id="ARBA00023004"/>
    </source>
</evidence>
<dbReference type="EMBL" id="CP000477">
    <property type="protein sequence ID" value="ABK13935.1"/>
    <property type="molecule type" value="Genomic_DNA"/>
</dbReference>
<evidence type="ECO:0000259" key="9">
    <source>
        <dbReference type="PROSITE" id="PS51918"/>
    </source>
</evidence>
<feature type="binding site" evidence="8">
    <location>
        <position position="100"/>
    </location>
    <ligand>
        <name>[4Fe-4S] cluster</name>
        <dbReference type="ChEBI" id="CHEBI:49883"/>
        <note>4Fe-4S-S-AdoMet</note>
    </ligand>
</feature>
<dbReference type="EC" id="5.4.3.2" evidence="10"/>
<accession>A0B5G1</accession>
<reference evidence="10 11" key="1">
    <citation type="submission" date="2006-10" db="EMBL/GenBank/DDBJ databases">
        <title>Complete sequence of Methanosaeta thermophila PT.</title>
        <authorList>
            <consortium name="US DOE Joint Genome Institute"/>
            <person name="Copeland A."/>
            <person name="Lucas S."/>
            <person name="Lapidus A."/>
            <person name="Barry K."/>
            <person name="Detter J.C."/>
            <person name="Glavina del Rio T."/>
            <person name="Hammon N."/>
            <person name="Israni S."/>
            <person name="Pitluck S."/>
            <person name="Chain P."/>
            <person name="Malfatti S."/>
            <person name="Shin M."/>
            <person name="Vergez L."/>
            <person name="Schmutz J."/>
            <person name="Larimer F."/>
            <person name="Land M."/>
            <person name="Hauser L."/>
            <person name="Kyrpides N."/>
            <person name="Kim E."/>
            <person name="Smith K.S."/>
            <person name="Ingram-Smith C."/>
            <person name="Richardson P."/>
        </authorList>
    </citation>
    <scope>NUCLEOTIDE SEQUENCE [LARGE SCALE GENOMIC DNA]</scope>
    <source>
        <strain evidence="11">DSM 6194 / JCM 14653 / NBRC 101360 / PT</strain>
    </source>
</reference>
<dbReference type="PANTHER" id="PTHR30538">
    <property type="entry name" value="LYSINE 2,3-AMINOMUTASE-RELATED"/>
    <property type="match status" value="1"/>
</dbReference>
<dbReference type="RefSeq" id="WP_011695334.1">
    <property type="nucleotide sequence ID" value="NC_008553.1"/>
</dbReference>
<name>A0B5G1_METTP</name>
<sequence length="392" mass="45085">MRYVTDIMDVMQLKEDERKDLSSVTENFAFRASSYYLSLIDWNDPQDPLRKIVIPDANEMYNWGTKDPSRERSYTVLPGLQHKYRQTALMLVSNACGSLCRFCFRKRIFIDSHHETAIDLPRALDYIREHREITNVLLSGGDPLMLSTERLEEIVRRLRDIDHVQIIRIGTKLPVYNPFRITEDPSLLEIVKRYSHENRRIYFVIQFNHPKEISSETLKAVSQLQEAGAITVSQTPLLRGVNDNPETLAQLFKKLSFIGVSPYYVFQCRPSIGNYHFQVPVETSYAIVEKAKSMCSGLAKRAKFVMSHATGKIEVVGLTDRYVYMKYAQAADPENIGMFMVFERNPAAFWFDDYSDPVDHHRLDAEETRAAGDVYISQSDDGGELHAATTMD</sequence>
<dbReference type="PANTHER" id="PTHR30538:SF0">
    <property type="entry name" value="L-LYSINE 2,3-AMINOMUTASE AQ_1632-RELATED"/>
    <property type="match status" value="1"/>
</dbReference>
<protein>
    <submittedName>
        <fullName evidence="10">L-lysine 2,3-aminomutase</fullName>
        <ecNumber evidence="10">5.4.3.2</ecNumber>
    </submittedName>
</protein>
<keyword evidence="5" id="KW-0663">Pyridoxal phosphate</keyword>
<evidence type="ECO:0000313" key="11">
    <source>
        <dbReference type="Proteomes" id="UP000000674"/>
    </source>
</evidence>
<dbReference type="GO" id="GO:0046872">
    <property type="term" value="F:metal ion binding"/>
    <property type="evidence" value="ECO:0007669"/>
    <property type="project" value="UniProtKB-KW"/>
</dbReference>
<dbReference type="PIRSF" id="PIRSF004911">
    <property type="entry name" value="DUF160"/>
    <property type="match status" value="1"/>
</dbReference>
<evidence type="ECO:0000313" key="10">
    <source>
        <dbReference type="EMBL" id="ABK13935.1"/>
    </source>
</evidence>
<organism evidence="10 11">
    <name type="scientific">Methanothrix thermoacetophila (strain DSM 6194 / JCM 14653 / NBRC 101360 / PT)</name>
    <name type="common">Methanosaeta thermophila</name>
    <dbReference type="NCBI Taxonomy" id="349307"/>
    <lineage>
        <taxon>Archaea</taxon>
        <taxon>Methanobacteriati</taxon>
        <taxon>Methanobacteriota</taxon>
        <taxon>Stenosarchaea group</taxon>
        <taxon>Methanomicrobia</taxon>
        <taxon>Methanotrichales</taxon>
        <taxon>Methanotrichaceae</taxon>
        <taxon>Methanothrix</taxon>
    </lineage>
</organism>